<evidence type="ECO:0000259" key="6">
    <source>
        <dbReference type="PROSITE" id="PS51309"/>
    </source>
</evidence>
<dbReference type="PANTHER" id="PTHR48033">
    <property type="entry name" value="RNA-BINDING (RRM/RBD/RNP MOTIFS) FAMILY PROTEIN"/>
    <property type="match status" value="1"/>
</dbReference>
<dbReference type="GO" id="GO:0003723">
    <property type="term" value="F:RNA binding"/>
    <property type="evidence" value="ECO:0007669"/>
    <property type="project" value="UniProtKB-UniRule"/>
</dbReference>
<dbReference type="Gene3D" id="3.30.70.330">
    <property type="match status" value="4"/>
</dbReference>
<evidence type="ECO:0000256" key="2">
    <source>
        <dbReference type="ARBA" id="ARBA00008557"/>
    </source>
</evidence>
<keyword evidence="3" id="KW-0539">Nucleus</keyword>
<evidence type="ECO:0000259" key="5">
    <source>
        <dbReference type="PROSITE" id="PS50102"/>
    </source>
</evidence>
<dbReference type="SUPFAM" id="SSF54928">
    <property type="entry name" value="RNA-binding domain, RBD"/>
    <property type="match status" value="3"/>
</dbReference>
<evidence type="ECO:0000256" key="3">
    <source>
        <dbReference type="ARBA" id="ARBA00023242"/>
    </source>
</evidence>
<organism evidence="7 8">
    <name type="scientific">Blepharisma stoltei</name>
    <dbReference type="NCBI Taxonomy" id="1481888"/>
    <lineage>
        <taxon>Eukaryota</taxon>
        <taxon>Sar</taxon>
        <taxon>Alveolata</taxon>
        <taxon>Ciliophora</taxon>
        <taxon>Postciliodesmatophora</taxon>
        <taxon>Heterotrichea</taxon>
        <taxon>Heterotrichida</taxon>
        <taxon>Blepharismidae</taxon>
        <taxon>Blepharisma</taxon>
    </lineage>
</organism>
<feature type="domain" description="RRM" evidence="5">
    <location>
        <begin position="184"/>
        <end position="272"/>
    </location>
</feature>
<dbReference type="AlphaFoldDB" id="A0AAU9K5K2"/>
<dbReference type="CDD" id="cd00590">
    <property type="entry name" value="RRM_SF"/>
    <property type="match status" value="2"/>
</dbReference>
<dbReference type="Gene3D" id="1.10.1900.10">
    <property type="entry name" value="c-terminal domain of poly(a) binding protein"/>
    <property type="match status" value="1"/>
</dbReference>
<dbReference type="Pfam" id="PF00658">
    <property type="entry name" value="MLLE"/>
    <property type="match status" value="1"/>
</dbReference>
<dbReference type="GO" id="GO:0005654">
    <property type="term" value="C:nucleoplasm"/>
    <property type="evidence" value="ECO:0007669"/>
    <property type="project" value="TreeGrafter"/>
</dbReference>
<dbReference type="GO" id="GO:0010468">
    <property type="term" value="P:regulation of gene expression"/>
    <property type="evidence" value="ECO:0007669"/>
    <property type="project" value="TreeGrafter"/>
</dbReference>
<evidence type="ECO:0008006" key="9">
    <source>
        <dbReference type="Google" id="ProtNLM"/>
    </source>
</evidence>
<dbReference type="InterPro" id="IPR035979">
    <property type="entry name" value="RBD_domain_sf"/>
</dbReference>
<evidence type="ECO:0000256" key="1">
    <source>
        <dbReference type="ARBA" id="ARBA00004123"/>
    </source>
</evidence>
<comment type="subcellular location">
    <subcellularLocation>
        <location evidence="1">Nucleus</location>
    </subcellularLocation>
</comment>
<evidence type="ECO:0000313" key="7">
    <source>
        <dbReference type="EMBL" id="CAG9330898.1"/>
    </source>
</evidence>
<sequence length="538" mass="60936">MQVQGKASNQGAQIFIGDLHPSVSESDLFQTTSKYGQVVYIRVLRHIDTRISLGFAFVSFTDPIQANTARVELNGLDIKGKHIRVMKYCKERDPEANLFINNLPEGVTSKELDNLFSPYGSILSTKLVYDSNERPRGYGFVQFEKQESAKLALESAKNLELNGSRLIVEKFVPMKERNDLSNNRNLYVRGFDSSLTDEDLHKRFSTFGEITSHVIMKNEFQGQPRYFGFVCFDTAENARKAASDMNGRAEGNFTWFVVPHMKKALRLAINKANYQKKIEEWKRRNLYIRGIPTSIDEEKLKKICETYGQVESVLIPKTENVKFEDGRQIKEMTPRGIAYVCYVKAESANKALAVLRDTSLEGNKLFVAHWKPREEVAKLVGMMKMRKIQSQMWEYGMMGNMMGRGRGMRVPGFAAARPKAEAPSQMLITQPFVHYPPPAQPQPVPQPQLPFNISDFNAASADIKKRMIGEAVYPQVLKNSSQQIAGKITGMLLEMDNAELLGLLQNPPLLLIKVQEAIEVLRKAWSTNPDLLKLLDAK</sequence>
<comment type="caution">
    <text evidence="7">The sequence shown here is derived from an EMBL/GenBank/DDBJ whole genome shotgun (WGS) entry which is preliminary data.</text>
</comment>
<comment type="similarity">
    <text evidence="2">Belongs to the polyadenylate-binding protein type-1 family.</text>
</comment>
<dbReference type="Proteomes" id="UP001162131">
    <property type="component" value="Unassembled WGS sequence"/>
</dbReference>
<feature type="domain" description="PABC" evidence="6">
    <location>
        <begin position="448"/>
        <end position="526"/>
    </location>
</feature>
<evidence type="ECO:0000313" key="8">
    <source>
        <dbReference type="Proteomes" id="UP001162131"/>
    </source>
</evidence>
<proteinExistence type="inferred from homology"/>
<keyword evidence="8" id="KW-1185">Reference proteome</keyword>
<dbReference type="InterPro" id="IPR012677">
    <property type="entry name" value="Nucleotide-bd_a/b_plait_sf"/>
</dbReference>
<protein>
    <recommendedName>
        <fullName evidence="9">Polyadenylate-binding protein</fullName>
    </recommendedName>
</protein>
<feature type="domain" description="RRM" evidence="5">
    <location>
        <begin position="12"/>
        <end position="85"/>
    </location>
</feature>
<evidence type="ECO:0000256" key="4">
    <source>
        <dbReference type="PROSITE-ProRule" id="PRU00176"/>
    </source>
</evidence>
<feature type="domain" description="RRM" evidence="5">
    <location>
        <begin position="284"/>
        <end position="372"/>
    </location>
</feature>
<dbReference type="PANTHER" id="PTHR48033:SF10">
    <property type="entry name" value="RNA-BINDING PROTEIN SQUID"/>
    <property type="match status" value="1"/>
</dbReference>
<gene>
    <name evidence="7" type="ORF">BSTOLATCC_MIC52307</name>
</gene>
<dbReference type="Pfam" id="PF00076">
    <property type="entry name" value="RRM_1"/>
    <property type="match status" value="4"/>
</dbReference>
<dbReference type="GO" id="GO:0000785">
    <property type="term" value="C:chromatin"/>
    <property type="evidence" value="ECO:0007669"/>
    <property type="project" value="TreeGrafter"/>
</dbReference>
<dbReference type="InterPro" id="IPR002004">
    <property type="entry name" value="PABP_HYD_C"/>
</dbReference>
<dbReference type="EMBL" id="CAJZBQ010000052">
    <property type="protein sequence ID" value="CAG9330898.1"/>
    <property type="molecule type" value="Genomic_DNA"/>
</dbReference>
<dbReference type="SMART" id="SM00360">
    <property type="entry name" value="RRM"/>
    <property type="match status" value="4"/>
</dbReference>
<dbReference type="SUPFAM" id="SSF63570">
    <property type="entry name" value="PABC (PABP) domain"/>
    <property type="match status" value="1"/>
</dbReference>
<keyword evidence="4" id="KW-0694">RNA-binding</keyword>
<accession>A0AAU9K5K2</accession>
<feature type="domain" description="RRM" evidence="5">
    <location>
        <begin position="96"/>
        <end position="193"/>
    </location>
</feature>
<dbReference type="PROSITE" id="PS50102">
    <property type="entry name" value="RRM"/>
    <property type="match status" value="4"/>
</dbReference>
<name>A0AAU9K5K2_9CILI</name>
<dbReference type="SMART" id="SM00517">
    <property type="entry name" value="PolyA"/>
    <property type="match status" value="1"/>
</dbReference>
<dbReference type="PROSITE" id="PS51309">
    <property type="entry name" value="PABC"/>
    <property type="match status" value="1"/>
</dbReference>
<reference evidence="7" key="1">
    <citation type="submission" date="2021-09" db="EMBL/GenBank/DDBJ databases">
        <authorList>
            <consortium name="AG Swart"/>
            <person name="Singh M."/>
            <person name="Singh A."/>
            <person name="Seah K."/>
            <person name="Emmerich C."/>
        </authorList>
    </citation>
    <scope>NUCLEOTIDE SEQUENCE</scope>
    <source>
        <strain evidence="7">ATCC30299</strain>
    </source>
</reference>
<dbReference type="InterPro" id="IPR000504">
    <property type="entry name" value="RRM_dom"/>
</dbReference>
<dbReference type="InterPro" id="IPR036053">
    <property type="entry name" value="PABP-dom"/>
</dbReference>